<comment type="caution">
    <text evidence="6">The sequence shown here is derived from an EMBL/GenBank/DDBJ whole genome shotgun (WGS) entry which is preliminary data.</text>
</comment>
<evidence type="ECO:0000259" key="5">
    <source>
        <dbReference type="Pfam" id="PF22422"/>
    </source>
</evidence>
<evidence type="ECO:0000256" key="1">
    <source>
        <dbReference type="ARBA" id="ARBA00010833"/>
    </source>
</evidence>
<dbReference type="InterPro" id="IPR004888">
    <property type="entry name" value="Glycoside_hydrolase_63"/>
</dbReference>
<feature type="region of interest" description="Disordered" evidence="4">
    <location>
        <begin position="180"/>
        <end position="201"/>
    </location>
</feature>
<dbReference type="GO" id="GO:0016798">
    <property type="term" value="F:hydrolase activity, acting on glycosyl bonds"/>
    <property type="evidence" value="ECO:0007669"/>
    <property type="project" value="UniProtKB-KW"/>
</dbReference>
<proteinExistence type="inferred from homology"/>
<dbReference type="InterPro" id="IPR008928">
    <property type="entry name" value="6-hairpin_glycosidase_sf"/>
</dbReference>
<evidence type="ECO:0000256" key="2">
    <source>
        <dbReference type="ARBA" id="ARBA00022801"/>
    </source>
</evidence>
<dbReference type="Gene3D" id="1.50.10.10">
    <property type="match status" value="1"/>
</dbReference>
<dbReference type="Proteomes" id="UP000609651">
    <property type="component" value="Unassembled WGS sequence"/>
</dbReference>
<keyword evidence="2 6" id="KW-0378">Hydrolase</keyword>
<gene>
    <name evidence="6" type="primary">ygjK</name>
    <name evidence="6" type="ORF">LzC2_42420</name>
</gene>
<dbReference type="PANTHER" id="PTHR10412">
    <property type="entry name" value="MANNOSYL-OLIGOSACCHARIDE GLUCOSIDASE"/>
    <property type="match status" value="1"/>
</dbReference>
<name>A0ABX1VLI4_9PLAN</name>
<dbReference type="InterPro" id="IPR054491">
    <property type="entry name" value="MGH1-like_GH"/>
</dbReference>
<feature type="domain" description="Mannosylglycerate hydrolase MGH1-like glycoside hydrolase" evidence="5">
    <location>
        <begin position="18"/>
        <end position="429"/>
    </location>
</feature>
<accession>A0ABX1VLI4</accession>
<dbReference type="EMBL" id="WTPX01000311">
    <property type="protein sequence ID" value="NNJ28131.1"/>
    <property type="molecule type" value="Genomic_DNA"/>
</dbReference>
<organism evidence="6 7">
    <name type="scientific">Alienimonas chondri</name>
    <dbReference type="NCBI Taxonomy" id="2681879"/>
    <lineage>
        <taxon>Bacteria</taxon>
        <taxon>Pseudomonadati</taxon>
        <taxon>Planctomycetota</taxon>
        <taxon>Planctomycetia</taxon>
        <taxon>Planctomycetales</taxon>
        <taxon>Planctomycetaceae</taxon>
        <taxon>Alienimonas</taxon>
    </lineage>
</organism>
<dbReference type="InterPro" id="IPR012341">
    <property type="entry name" value="6hp_glycosidase-like_sf"/>
</dbReference>
<dbReference type="EC" id="3.2.1.-" evidence="6"/>
<evidence type="ECO:0000313" key="7">
    <source>
        <dbReference type="Proteomes" id="UP000609651"/>
    </source>
</evidence>
<evidence type="ECO:0000256" key="4">
    <source>
        <dbReference type="SAM" id="MobiDB-lite"/>
    </source>
</evidence>
<keyword evidence="3 6" id="KW-0326">Glycosidase</keyword>
<dbReference type="Pfam" id="PF22422">
    <property type="entry name" value="MGH1-like_GH"/>
    <property type="match status" value="1"/>
</dbReference>
<protein>
    <submittedName>
        <fullName evidence="6">Glucosidase YgjK</fullName>
        <ecNumber evidence="6">3.2.1.-</ecNumber>
    </submittedName>
</protein>
<evidence type="ECO:0000313" key="6">
    <source>
        <dbReference type="EMBL" id="NNJ28131.1"/>
    </source>
</evidence>
<sequence length="448" mass="50585">MLRKNRRGDHTIPSAGLYPHQWSWDSAFIAIGLSHYDVPAAKQELRSLFRGQWANGLLPHMIFNREADGEYFPGPDWWDAARSPHAPKDENGEPIRTSGIVQPPVHATAVLHVADRDPDPAAASAWLREMHPKLVAWHDYLYRERDPDGNGLVSIRHPWESGMDNSPLWDEPLGRLDVPAGSIPDYRRSDRDNADPAGRPDDKTYDRYILLVELAKACDYDERMLRESGGADGGPFPFLVEDVLFNSLLARSEADLAEIARRVGADDEVHRRRAETSRKYLNANLWCPDTHMYRNYDLAADEPFLRRVAGGFAPLFAGIPDRLQAEQMRRRMSSASFTACSEGCEDGVAYAIATFDRDHADYDPDQYWRGPVWMNLDWLLLVGLRRYEMATEENVLRDSMLKLPAAEGFREHYDAEEGDGGGAQDFSWSAALLIDLAATEYGIDARAV</sequence>
<comment type="similarity">
    <text evidence="1">Belongs to the glycosyl hydrolase 63 family.</text>
</comment>
<keyword evidence="7" id="KW-1185">Reference proteome</keyword>
<feature type="compositionally biased region" description="Basic and acidic residues" evidence="4">
    <location>
        <begin position="185"/>
        <end position="201"/>
    </location>
</feature>
<evidence type="ECO:0000256" key="3">
    <source>
        <dbReference type="ARBA" id="ARBA00023295"/>
    </source>
</evidence>
<dbReference type="SUPFAM" id="SSF48208">
    <property type="entry name" value="Six-hairpin glycosidases"/>
    <property type="match status" value="1"/>
</dbReference>
<dbReference type="PANTHER" id="PTHR10412:SF11">
    <property type="entry name" value="MANNOSYL-OLIGOSACCHARIDE GLUCOSIDASE"/>
    <property type="match status" value="1"/>
</dbReference>
<reference evidence="6 7" key="1">
    <citation type="journal article" date="2020" name="Syst. Appl. Microbiol.">
        <title>Alienimonas chondri sp. nov., a novel planctomycete isolated from the biofilm of the red alga Chondrus crispus.</title>
        <authorList>
            <person name="Vitorino I."/>
            <person name="Albuquerque L."/>
            <person name="Wiegand S."/>
            <person name="Kallscheuer N."/>
            <person name="da Costa M.S."/>
            <person name="Lobo-da-Cunha A."/>
            <person name="Jogler C."/>
            <person name="Lage O.M."/>
        </authorList>
    </citation>
    <scope>NUCLEOTIDE SEQUENCE [LARGE SCALE GENOMIC DNA]</scope>
    <source>
        <strain evidence="6 7">LzC2</strain>
    </source>
</reference>